<dbReference type="OrthoDB" id="5653329at2"/>
<comment type="caution">
    <text evidence="2">The sequence shown here is derived from an EMBL/GenBank/DDBJ whole genome shotgun (WGS) entry which is preliminary data.</text>
</comment>
<organism evidence="2 3">
    <name type="scientific">Legionella waltersii</name>
    <dbReference type="NCBI Taxonomy" id="66969"/>
    <lineage>
        <taxon>Bacteria</taxon>
        <taxon>Pseudomonadati</taxon>
        <taxon>Pseudomonadota</taxon>
        <taxon>Gammaproteobacteria</taxon>
        <taxon>Legionellales</taxon>
        <taxon>Legionellaceae</taxon>
        <taxon>Legionella</taxon>
    </lineage>
</organism>
<feature type="compositionally biased region" description="Basic and acidic residues" evidence="1">
    <location>
        <begin position="379"/>
        <end position="393"/>
    </location>
</feature>
<feature type="compositionally biased region" description="Basic and acidic residues" evidence="1">
    <location>
        <begin position="408"/>
        <end position="418"/>
    </location>
</feature>
<dbReference type="PATRIC" id="fig|66969.6.peg.2893"/>
<keyword evidence="3" id="KW-1185">Reference proteome</keyword>
<sequence>MPGYQVLSNIDSEMVLKDYLGHEPVCTIAAENKKNTVSNPIGYTIDKVNKTIVITQPVSSASTVELINSLKACIELDEGSFNDYNVLCGLVGPGATEQHIVTAHFPPQNYDEDQLRVTIFDSKTSNVQKLFYQQINTVAAILGGLALSILPNYHTETSIEFGQKTLQVSYNTLGTQSFFDGVSCGYHTAANLEAAKALLKNHQEINRDNLLNSTTDSPVLRAARILRKPVASIEQQNKIKSSYLDFIKKAWIDTYMPLESQKNRQSKRFQHYFLGYPQESGWTKKALYFGLLGFIFIPVHSLIKLPTEFLLNFLSETANYIKNALIAWCPTNAVTQSLRSLFLLVAYGLQGLFKGGNLAVRVFISPVTSFKAVCSSETEKEVESSKPPDKKEGVLTSSRSYESMVKGFDIKPTTKKEITPPVRGPNAQLKSGSSLSEDDFEPDDNPTQNNVV</sequence>
<dbReference type="AlphaFoldDB" id="A0A0W1A084"/>
<protein>
    <submittedName>
        <fullName evidence="2">Uncharacterized protein</fullName>
    </submittedName>
</protein>
<dbReference type="RefSeq" id="WP_058481308.1">
    <property type="nucleotide sequence ID" value="NZ_CAAAIQ010000032.1"/>
</dbReference>
<feature type="region of interest" description="Disordered" evidence="1">
    <location>
        <begin position="379"/>
        <end position="452"/>
    </location>
</feature>
<dbReference type="EMBL" id="LNZB01000060">
    <property type="protein sequence ID" value="KTD74633.1"/>
    <property type="molecule type" value="Genomic_DNA"/>
</dbReference>
<evidence type="ECO:0000313" key="2">
    <source>
        <dbReference type="EMBL" id="KTD74633.1"/>
    </source>
</evidence>
<gene>
    <name evidence="2" type="ORF">Lwal_2674</name>
</gene>
<proteinExistence type="predicted"/>
<name>A0A0W1A084_9GAMM</name>
<reference evidence="2 3" key="1">
    <citation type="submission" date="2015-11" db="EMBL/GenBank/DDBJ databases">
        <title>Genomic analysis of 38 Legionella species identifies large and diverse effector repertoires.</title>
        <authorList>
            <person name="Burstein D."/>
            <person name="Amaro F."/>
            <person name="Zusman T."/>
            <person name="Lifshitz Z."/>
            <person name="Cohen O."/>
            <person name="Gilbert J.A."/>
            <person name="Pupko T."/>
            <person name="Shuman H.A."/>
            <person name="Segal G."/>
        </authorList>
    </citation>
    <scope>NUCLEOTIDE SEQUENCE [LARGE SCALE GENOMIC DNA]</scope>
    <source>
        <strain evidence="2 3">ATCC 51914</strain>
    </source>
</reference>
<evidence type="ECO:0000313" key="3">
    <source>
        <dbReference type="Proteomes" id="UP000054729"/>
    </source>
</evidence>
<dbReference type="Proteomes" id="UP000054729">
    <property type="component" value="Unassembled WGS sequence"/>
</dbReference>
<evidence type="ECO:0000256" key="1">
    <source>
        <dbReference type="SAM" id="MobiDB-lite"/>
    </source>
</evidence>
<accession>A0A0W1A084</accession>